<name>A0A1A8HMW8_9TELE</name>
<reference evidence="2" key="1">
    <citation type="submission" date="2016-05" db="EMBL/GenBank/DDBJ databases">
        <authorList>
            <person name="Lavstsen T."/>
            <person name="Jespersen J.S."/>
        </authorList>
    </citation>
    <scope>NUCLEOTIDE SEQUENCE</scope>
    <source>
        <tissue evidence="2">Brain</tissue>
    </source>
</reference>
<accession>A0A1A8HMW8</accession>
<protein>
    <submittedName>
        <fullName evidence="2">ADAM metallopeptidase with thrombospondin type 1 motif, 18</fullName>
    </submittedName>
</protein>
<dbReference type="EMBL" id="HAEC01016596">
    <property type="protein sequence ID" value="SBQ84817.1"/>
    <property type="molecule type" value="Transcribed_RNA"/>
</dbReference>
<evidence type="ECO:0000256" key="1">
    <source>
        <dbReference type="SAM" id="MobiDB-lite"/>
    </source>
</evidence>
<dbReference type="AlphaFoldDB" id="A0A1A8HMW8"/>
<organism evidence="2">
    <name type="scientific">Nothobranchius korthausae</name>
    <dbReference type="NCBI Taxonomy" id="1143690"/>
    <lineage>
        <taxon>Eukaryota</taxon>
        <taxon>Metazoa</taxon>
        <taxon>Chordata</taxon>
        <taxon>Craniata</taxon>
        <taxon>Vertebrata</taxon>
        <taxon>Euteleostomi</taxon>
        <taxon>Actinopterygii</taxon>
        <taxon>Neopterygii</taxon>
        <taxon>Teleostei</taxon>
        <taxon>Neoteleostei</taxon>
        <taxon>Acanthomorphata</taxon>
        <taxon>Ovalentaria</taxon>
        <taxon>Atherinomorphae</taxon>
        <taxon>Cyprinodontiformes</taxon>
        <taxon>Nothobranchiidae</taxon>
        <taxon>Nothobranchius</taxon>
    </lineage>
</organism>
<feature type="compositionally biased region" description="Basic and acidic residues" evidence="1">
    <location>
        <begin position="72"/>
        <end position="81"/>
    </location>
</feature>
<feature type="region of interest" description="Disordered" evidence="1">
    <location>
        <begin position="62"/>
        <end position="81"/>
    </location>
</feature>
<proteinExistence type="predicted"/>
<feature type="non-terminal residue" evidence="2">
    <location>
        <position position="81"/>
    </location>
</feature>
<feature type="non-terminal residue" evidence="2">
    <location>
        <position position="1"/>
    </location>
</feature>
<gene>
    <name evidence="2" type="primary">ADAMTS18</name>
</gene>
<reference evidence="2" key="2">
    <citation type="submission" date="2016-06" db="EMBL/GenBank/DDBJ databases">
        <title>The genome of a short-lived fish provides insights into sex chromosome evolution and the genetic control of aging.</title>
        <authorList>
            <person name="Reichwald K."/>
            <person name="Felder M."/>
            <person name="Petzold A."/>
            <person name="Koch P."/>
            <person name="Groth M."/>
            <person name="Platzer M."/>
        </authorList>
    </citation>
    <scope>NUCLEOTIDE SEQUENCE</scope>
    <source>
        <tissue evidence="2">Brain</tissue>
    </source>
</reference>
<evidence type="ECO:0000313" key="2">
    <source>
        <dbReference type="EMBL" id="SBQ84817.1"/>
    </source>
</evidence>
<sequence length="81" mass="8921">WIFSKFVTEVCAQRSRRQSLAEQPPAPWVWAGTLLPGSSALCPVEEEFRLEPSSVCGKVSPQPAACPTRDLPLQERATHTS</sequence>